<organism evidence="2 3">
    <name type="scientific">Xanthomonas vesicatoria ATCC 35937</name>
    <dbReference type="NCBI Taxonomy" id="925775"/>
    <lineage>
        <taxon>Bacteria</taxon>
        <taxon>Pseudomonadati</taxon>
        <taxon>Pseudomonadota</taxon>
        <taxon>Gammaproteobacteria</taxon>
        <taxon>Lysobacterales</taxon>
        <taxon>Lysobacteraceae</taxon>
        <taxon>Xanthomonas</taxon>
    </lineage>
</organism>
<feature type="transmembrane region" description="Helical" evidence="1">
    <location>
        <begin position="53"/>
        <end position="70"/>
    </location>
</feature>
<proteinExistence type="predicted"/>
<reference evidence="2 3" key="1">
    <citation type="journal article" date="2011" name="BMC Genomics">
        <title>Comparative genomics reveals diversity among xanthomonads infecting tomato and pepper.</title>
        <authorList>
            <person name="Potnis N."/>
            <person name="Krasileva K."/>
            <person name="Chow V."/>
            <person name="Almeida N.F."/>
            <person name="Patil P.B."/>
            <person name="Ryan R.P."/>
            <person name="Sharlach M."/>
            <person name="Behlau F."/>
            <person name="Dow J.M."/>
            <person name="Momol M.T."/>
            <person name="White F.F."/>
            <person name="Preston J.F."/>
            <person name="Vinatzer B.A."/>
            <person name="Koebnik R."/>
            <person name="Setubal J.C."/>
            <person name="Norman D.J."/>
            <person name="Staskawicz B.J."/>
            <person name="Jones J.B."/>
        </authorList>
    </citation>
    <scope>NUCLEOTIDE SEQUENCE [LARGE SCALE GENOMIC DNA]</scope>
    <source>
        <strain evidence="2 3">ATCC 35937</strain>
    </source>
</reference>
<dbReference type="Pfam" id="PF09839">
    <property type="entry name" value="DUF2066"/>
    <property type="match status" value="1"/>
</dbReference>
<keyword evidence="1" id="KW-0472">Membrane</keyword>
<dbReference type="AlphaFoldDB" id="F0BEP0"/>
<name>F0BEP0_9XANT</name>
<sequence>MGEGMEGVGLVTGGGGSAVKAAILTATLALAPHSGNNSPGYAYAMEPSMRRSLAFFLALVVAMPVVPAFAQADLRTEGDVAKAQSAYDAEVPVNSQGESDRPGALARALGAVLGKVSGDRSVMSRPGVPQALRNAPNYVEHYDYRQDQGTSRTGAPTFRTTLVARFRQSDVDGLIAALGLPVWPLPRPKPVLWLAIDDGSGPRLVGVAQANAARSVLDRAIERGYRLGLPGGAAAEQALAGAIWRKDTAAVSRASAKYSPPMQLIGKLYRNAAGWTADWVFVDNGNALSSWTSSDGDARRAMAAGADGAADALVKRYAKRVDSGVPGVYRAVITGIHSADDYLRVAAALQGVSVVRSIRPVSANGDRMEVDLELLTGISGLNRMLGDNSPLVSVSVPTEGPIILDNEHAEYRLK</sequence>
<dbReference type="InterPro" id="IPR018642">
    <property type="entry name" value="DUF2066"/>
</dbReference>
<accession>F0BEP0</accession>
<evidence type="ECO:0008006" key="4">
    <source>
        <dbReference type="Google" id="ProtNLM"/>
    </source>
</evidence>
<dbReference type="eggNOG" id="COG3249">
    <property type="taxonomic scope" value="Bacteria"/>
</dbReference>
<dbReference type="EMBL" id="AEQV01000088">
    <property type="protein sequence ID" value="EGD09080.1"/>
    <property type="molecule type" value="Genomic_DNA"/>
</dbReference>
<evidence type="ECO:0000313" key="3">
    <source>
        <dbReference type="Proteomes" id="UP000003299"/>
    </source>
</evidence>
<protein>
    <recommendedName>
        <fullName evidence="4">DUF2066 domain-containing protein</fullName>
    </recommendedName>
</protein>
<keyword evidence="1" id="KW-0812">Transmembrane</keyword>
<gene>
    <name evidence="2" type="ORF">XVE_2652</name>
</gene>
<keyword evidence="1" id="KW-1133">Transmembrane helix</keyword>
<evidence type="ECO:0000256" key="1">
    <source>
        <dbReference type="SAM" id="Phobius"/>
    </source>
</evidence>
<evidence type="ECO:0000313" key="2">
    <source>
        <dbReference type="EMBL" id="EGD09080.1"/>
    </source>
</evidence>
<comment type="caution">
    <text evidence="2">The sequence shown here is derived from an EMBL/GenBank/DDBJ whole genome shotgun (WGS) entry which is preliminary data.</text>
</comment>
<dbReference type="Proteomes" id="UP000003299">
    <property type="component" value="Unassembled WGS sequence"/>
</dbReference>